<organism evidence="1 2">
    <name type="scientific">Glycine soja</name>
    <name type="common">Wild soybean</name>
    <dbReference type="NCBI Taxonomy" id="3848"/>
    <lineage>
        <taxon>Eukaryota</taxon>
        <taxon>Viridiplantae</taxon>
        <taxon>Streptophyta</taxon>
        <taxon>Embryophyta</taxon>
        <taxon>Tracheophyta</taxon>
        <taxon>Spermatophyta</taxon>
        <taxon>Magnoliopsida</taxon>
        <taxon>eudicotyledons</taxon>
        <taxon>Gunneridae</taxon>
        <taxon>Pentapetalae</taxon>
        <taxon>rosids</taxon>
        <taxon>fabids</taxon>
        <taxon>Fabales</taxon>
        <taxon>Fabaceae</taxon>
        <taxon>Papilionoideae</taxon>
        <taxon>50 kb inversion clade</taxon>
        <taxon>NPAAA clade</taxon>
        <taxon>indigoferoid/millettioid clade</taxon>
        <taxon>Phaseoleae</taxon>
        <taxon>Glycine</taxon>
        <taxon>Glycine subgen. Soja</taxon>
    </lineage>
</organism>
<dbReference type="AlphaFoldDB" id="A0A445GAN6"/>
<dbReference type="EMBL" id="QZWG01000017">
    <property type="protein sequence ID" value="RZB58262.1"/>
    <property type="molecule type" value="Genomic_DNA"/>
</dbReference>
<evidence type="ECO:0000313" key="2">
    <source>
        <dbReference type="Proteomes" id="UP000289340"/>
    </source>
</evidence>
<sequence length="74" mass="9073">MYVDGRVRFRVVTCDEEDHRLWRTWRGEKRCMYQTNTFFSGKISEFRNSGLSARLCLSLYLWPWLQIEALKCRY</sequence>
<comment type="caution">
    <text evidence="1">The sequence shown here is derived from an EMBL/GenBank/DDBJ whole genome shotgun (WGS) entry which is preliminary data.</text>
</comment>
<accession>A0A445GAN6</accession>
<proteinExistence type="predicted"/>
<reference evidence="1 2" key="1">
    <citation type="submission" date="2018-09" db="EMBL/GenBank/DDBJ databases">
        <title>A high-quality reference genome of wild soybean provides a powerful tool to mine soybean genomes.</title>
        <authorList>
            <person name="Xie M."/>
            <person name="Chung C.Y.L."/>
            <person name="Li M.-W."/>
            <person name="Wong F.-L."/>
            <person name="Chan T.-F."/>
            <person name="Lam H.-M."/>
        </authorList>
    </citation>
    <scope>NUCLEOTIDE SEQUENCE [LARGE SCALE GENOMIC DNA]</scope>
    <source>
        <strain evidence="2">cv. W05</strain>
        <tissue evidence="1">Hypocotyl of etiolated seedlings</tissue>
    </source>
</reference>
<evidence type="ECO:0000313" key="1">
    <source>
        <dbReference type="EMBL" id="RZB58262.1"/>
    </source>
</evidence>
<gene>
    <name evidence="1" type="ORF">D0Y65_046739</name>
</gene>
<name>A0A445GAN6_GLYSO</name>
<protein>
    <submittedName>
        <fullName evidence="1">Uncharacterized protein</fullName>
    </submittedName>
</protein>
<dbReference type="Proteomes" id="UP000289340">
    <property type="component" value="Chromosome 17"/>
</dbReference>
<keyword evidence="2" id="KW-1185">Reference proteome</keyword>